<evidence type="ECO:0000313" key="2">
    <source>
        <dbReference type="WBParaSite" id="Hba_17228"/>
    </source>
</evidence>
<dbReference type="WBParaSite" id="Hba_17228">
    <property type="protein sequence ID" value="Hba_17228"/>
    <property type="gene ID" value="Hba_17228"/>
</dbReference>
<evidence type="ECO:0000313" key="1">
    <source>
        <dbReference type="Proteomes" id="UP000095283"/>
    </source>
</evidence>
<keyword evidence="1" id="KW-1185">Reference proteome</keyword>
<sequence length="318" mass="36639">MYNDDENSIAVVSLFVYHCVSLCVDCDFVLFTEIYSECFIIQSHPLGQKMEFLNEEYQVLENLCRQPATECSTKNSIYISYKGEEEQFKKQCLNRFSFSILYEESPGCMIGEPLMEQSGLDLVTCMFLCISSREPIYGELFPRNGHKMCSIAIKGERVAQLQLPLNGTRCAMRQVRMKKMKFCTTTNIIFKIIADENEYFCSIFLRIATKKFIDINLDIVENLYFQDGFIYHTIIVLKQNTINSIPVITENDGMYRISCDYSNQITNITAKRLKSVVLGQHIDLVFRAEQRLSTGYHIRNCIATNEDGSENIILIEEG</sequence>
<proteinExistence type="predicted"/>
<dbReference type="Proteomes" id="UP000095283">
    <property type="component" value="Unplaced"/>
</dbReference>
<reference evidence="2" key="1">
    <citation type="submission" date="2016-11" db="UniProtKB">
        <authorList>
            <consortium name="WormBaseParasite"/>
        </authorList>
    </citation>
    <scope>IDENTIFICATION</scope>
</reference>
<accession>A0A1I7XHQ7</accession>
<dbReference type="AlphaFoldDB" id="A0A1I7XHQ7"/>
<protein>
    <submittedName>
        <fullName evidence="2">ZP domain-containing protein</fullName>
    </submittedName>
</protein>
<organism evidence="1 2">
    <name type="scientific">Heterorhabditis bacteriophora</name>
    <name type="common">Entomopathogenic nematode worm</name>
    <dbReference type="NCBI Taxonomy" id="37862"/>
    <lineage>
        <taxon>Eukaryota</taxon>
        <taxon>Metazoa</taxon>
        <taxon>Ecdysozoa</taxon>
        <taxon>Nematoda</taxon>
        <taxon>Chromadorea</taxon>
        <taxon>Rhabditida</taxon>
        <taxon>Rhabditina</taxon>
        <taxon>Rhabditomorpha</taxon>
        <taxon>Strongyloidea</taxon>
        <taxon>Heterorhabditidae</taxon>
        <taxon>Heterorhabditis</taxon>
    </lineage>
</organism>
<name>A0A1I7XHQ7_HETBA</name>